<organism evidence="1 2">
    <name type="scientific">Malaciobacter pacificus</name>
    <dbReference type="NCBI Taxonomy" id="1080223"/>
    <lineage>
        <taxon>Bacteria</taxon>
        <taxon>Pseudomonadati</taxon>
        <taxon>Campylobacterota</taxon>
        <taxon>Epsilonproteobacteria</taxon>
        <taxon>Campylobacterales</taxon>
        <taxon>Arcobacteraceae</taxon>
        <taxon>Malaciobacter</taxon>
    </lineage>
</organism>
<dbReference type="OrthoDB" id="5339567at2"/>
<dbReference type="AlphaFoldDB" id="A0A5C2HBC3"/>
<evidence type="ECO:0000313" key="1">
    <source>
        <dbReference type="EMBL" id="QEP34074.1"/>
    </source>
</evidence>
<evidence type="ECO:0000313" key="2">
    <source>
        <dbReference type="Proteomes" id="UP000322726"/>
    </source>
</evidence>
<keyword evidence="2" id="KW-1185">Reference proteome</keyword>
<reference evidence="1 2" key="3">
    <citation type="submission" date="2019-09" db="EMBL/GenBank/DDBJ databases">
        <title>Taxonomic note: a critical rebuttal of the proposed division of the genus Arcobacter into six genera, emended descriptions of Arcobacter anaerophilus and the genus Arcobacter, and an assessment of genus-level boundaries for Epsilonproteobacteria using in silico genomic comparator tools.</title>
        <authorList>
            <person name="On S.L.W."/>
            <person name="Miller W.G."/>
            <person name="Biggs P."/>
            <person name="Cornelius A."/>
            <person name="Vandamme P."/>
        </authorList>
    </citation>
    <scope>NUCLEOTIDE SEQUENCE [LARGE SCALE GENOMIC DNA]</scope>
    <source>
        <strain evidence="1 2">LMG 26638</strain>
    </source>
</reference>
<dbReference type="RefSeq" id="WP_130233027.1">
    <property type="nucleotide sequence ID" value="NZ_BMEF01000012.1"/>
</dbReference>
<dbReference type="Proteomes" id="UP000322726">
    <property type="component" value="Chromosome"/>
</dbReference>
<accession>A0A5C2HBC3</accession>
<dbReference type="EMBL" id="CP035928">
    <property type="protein sequence ID" value="QEP34074.1"/>
    <property type="molecule type" value="Genomic_DNA"/>
</dbReference>
<name>A0A5C2HBC3_9BACT</name>
<protein>
    <submittedName>
        <fullName evidence="1">Uncharacterized protein</fullName>
    </submittedName>
</protein>
<dbReference type="KEGG" id="apai:APAC_0938"/>
<reference evidence="2" key="1">
    <citation type="submission" date="2019-09" db="EMBL/GenBank/DDBJ databases">
        <title>Complete genome sequencing of four Arcobacter species reveals a diverse suite of mobile elements.</title>
        <authorList>
            <person name="On S.L.W."/>
            <person name="Miller W.G."/>
            <person name="Biggs P."/>
            <person name="Cornelius A."/>
            <person name="Vandamme P."/>
        </authorList>
    </citation>
    <scope>NUCLEOTIDE SEQUENCE [LARGE SCALE GENOMIC DNA]</scope>
    <source>
        <strain evidence="2">LMG 26638</strain>
    </source>
</reference>
<gene>
    <name evidence="1" type="ORF">APAC_0938</name>
</gene>
<sequence>MILGKCPYCGGDVIERKTVVRGKKAKLYTCENARKEYDDSEQFVFTSDSTCTFRIYSNALLRYNKRSIGSNEIKNLLNDGQIKVRLHGRSGSSEYFKYAITDKEYGISILWDEECD</sequence>
<reference evidence="1 2" key="2">
    <citation type="submission" date="2019-09" db="EMBL/GenBank/DDBJ databases">
        <title>Complete genome sequencing of four Arcobacter species reveals a diverse suite of mobile elements.</title>
        <authorList>
            <person name="Miller W.G."/>
            <person name="Yee E."/>
            <person name="Bono J.L."/>
        </authorList>
    </citation>
    <scope>NUCLEOTIDE SEQUENCE [LARGE SCALE GENOMIC DNA]</scope>
    <source>
        <strain evidence="1 2">LMG 26638</strain>
    </source>
</reference>
<proteinExistence type="predicted"/>